<dbReference type="InterPro" id="IPR017968">
    <property type="entry name" value="Acylphosphatase_CS"/>
</dbReference>
<dbReference type="PANTHER" id="PTHR47268">
    <property type="entry name" value="ACYLPHOSPHATASE"/>
    <property type="match status" value="1"/>
</dbReference>
<reference evidence="9" key="1">
    <citation type="journal article" date="2019" name="Int. J. Syst. Evol. Microbiol.">
        <title>The Global Catalogue of Microorganisms (GCM) 10K type strain sequencing project: providing services to taxonomists for standard genome sequencing and annotation.</title>
        <authorList>
            <consortium name="The Broad Institute Genomics Platform"/>
            <consortium name="The Broad Institute Genome Sequencing Center for Infectious Disease"/>
            <person name="Wu L."/>
            <person name="Ma J."/>
        </authorList>
    </citation>
    <scope>NUCLEOTIDE SEQUENCE [LARGE SCALE GENOMIC DNA]</scope>
    <source>
        <strain evidence="9">JCM 14322</strain>
    </source>
</reference>
<dbReference type="Gene3D" id="3.30.70.100">
    <property type="match status" value="1"/>
</dbReference>
<feature type="domain" description="Acylphosphatase-like" evidence="7">
    <location>
        <begin position="5"/>
        <end position="91"/>
    </location>
</feature>
<dbReference type="PRINTS" id="PR00112">
    <property type="entry name" value="ACYLPHPHTASE"/>
</dbReference>
<gene>
    <name evidence="8" type="ORF">GCM10009749_14540</name>
</gene>
<evidence type="ECO:0000256" key="1">
    <source>
        <dbReference type="ARBA" id="ARBA00005614"/>
    </source>
</evidence>
<comment type="caution">
    <text evidence="8">The sequence shown here is derived from an EMBL/GenBank/DDBJ whole genome shotgun (WGS) entry which is preliminary data.</text>
</comment>
<evidence type="ECO:0000259" key="7">
    <source>
        <dbReference type="PROSITE" id="PS51160"/>
    </source>
</evidence>
<evidence type="ECO:0000256" key="2">
    <source>
        <dbReference type="ARBA" id="ARBA00012150"/>
    </source>
</evidence>
<evidence type="ECO:0000256" key="4">
    <source>
        <dbReference type="ARBA" id="ARBA00047645"/>
    </source>
</evidence>
<proteinExistence type="inferred from homology"/>
<organism evidence="8 9">
    <name type="scientific">Agromyces neolithicus</name>
    <dbReference type="NCBI Taxonomy" id="269420"/>
    <lineage>
        <taxon>Bacteria</taxon>
        <taxon>Bacillati</taxon>
        <taxon>Actinomycetota</taxon>
        <taxon>Actinomycetes</taxon>
        <taxon>Micrococcales</taxon>
        <taxon>Microbacteriaceae</taxon>
        <taxon>Agromyces</taxon>
    </lineage>
</organism>
<sequence>MDVIRRHVVVHGQVQGIGFRFSARVEAQRLGVSGWVRNRSDGAVEAEIEGEPQAIDAMLGWFDEGPPGASVTTMSASDLDPTGEHGFRVTY</sequence>
<accession>A0ABP4Y8R6</accession>
<dbReference type="PROSITE" id="PS51160">
    <property type="entry name" value="ACYLPHOSPHATASE_3"/>
    <property type="match status" value="1"/>
</dbReference>
<evidence type="ECO:0000313" key="9">
    <source>
        <dbReference type="Proteomes" id="UP001500002"/>
    </source>
</evidence>
<dbReference type="PROSITE" id="PS00151">
    <property type="entry name" value="ACYLPHOSPHATASE_2"/>
    <property type="match status" value="1"/>
</dbReference>
<dbReference type="EMBL" id="BAAANJ010000004">
    <property type="protein sequence ID" value="GAA1807303.1"/>
    <property type="molecule type" value="Genomic_DNA"/>
</dbReference>
<comment type="catalytic activity">
    <reaction evidence="4 5">
        <text>an acyl phosphate + H2O = a carboxylate + phosphate + H(+)</text>
        <dbReference type="Rhea" id="RHEA:14965"/>
        <dbReference type="ChEBI" id="CHEBI:15377"/>
        <dbReference type="ChEBI" id="CHEBI:15378"/>
        <dbReference type="ChEBI" id="CHEBI:29067"/>
        <dbReference type="ChEBI" id="CHEBI:43474"/>
        <dbReference type="ChEBI" id="CHEBI:59918"/>
        <dbReference type="EC" id="3.6.1.7"/>
    </reaction>
</comment>
<comment type="similarity">
    <text evidence="1 6">Belongs to the acylphosphatase family.</text>
</comment>
<evidence type="ECO:0000256" key="3">
    <source>
        <dbReference type="ARBA" id="ARBA00015991"/>
    </source>
</evidence>
<protein>
    <recommendedName>
        <fullName evidence="3 5">acylphosphatase</fullName>
        <ecNumber evidence="2 5">3.6.1.7</ecNumber>
    </recommendedName>
</protein>
<dbReference type="Pfam" id="PF00708">
    <property type="entry name" value="Acylphosphatase"/>
    <property type="match status" value="1"/>
</dbReference>
<dbReference type="RefSeq" id="WP_344294951.1">
    <property type="nucleotide sequence ID" value="NZ_BAAANJ010000004.1"/>
</dbReference>
<dbReference type="InterPro" id="IPR020456">
    <property type="entry name" value="Acylphosphatase"/>
</dbReference>
<name>A0ABP4Y8R6_9MICO</name>
<dbReference type="PANTHER" id="PTHR47268:SF4">
    <property type="entry name" value="ACYLPHOSPHATASE"/>
    <property type="match status" value="1"/>
</dbReference>
<evidence type="ECO:0000313" key="8">
    <source>
        <dbReference type="EMBL" id="GAA1807303.1"/>
    </source>
</evidence>
<evidence type="ECO:0000256" key="5">
    <source>
        <dbReference type="PROSITE-ProRule" id="PRU00520"/>
    </source>
</evidence>
<evidence type="ECO:0000256" key="6">
    <source>
        <dbReference type="RuleBase" id="RU004168"/>
    </source>
</evidence>
<keyword evidence="5" id="KW-0378">Hydrolase</keyword>
<keyword evidence="9" id="KW-1185">Reference proteome</keyword>
<feature type="active site" evidence="5">
    <location>
        <position position="38"/>
    </location>
</feature>
<feature type="active site" evidence="5">
    <location>
        <position position="20"/>
    </location>
</feature>
<dbReference type="Proteomes" id="UP001500002">
    <property type="component" value="Unassembled WGS sequence"/>
</dbReference>
<dbReference type="EC" id="3.6.1.7" evidence="2 5"/>
<dbReference type="InterPro" id="IPR001792">
    <property type="entry name" value="Acylphosphatase-like_dom"/>
</dbReference>
<dbReference type="SUPFAM" id="SSF54975">
    <property type="entry name" value="Acylphosphatase/BLUF domain-like"/>
    <property type="match status" value="1"/>
</dbReference>
<dbReference type="InterPro" id="IPR036046">
    <property type="entry name" value="Acylphosphatase-like_dom_sf"/>
</dbReference>